<feature type="domain" description="Prepilin type IV endopeptidase peptidase" evidence="2">
    <location>
        <begin position="6"/>
        <end position="108"/>
    </location>
</feature>
<protein>
    <submittedName>
        <fullName evidence="3">Leader peptidase (Prepilin peptidase) / N-methyltransferase/leader peptidase (Prepilin peptidase) / N-methyltransferase</fullName>
    </submittedName>
</protein>
<evidence type="ECO:0000256" key="1">
    <source>
        <dbReference type="SAM" id="Phobius"/>
    </source>
</evidence>
<organism evidence="3 4">
    <name type="scientific">Acetitomaculum ruminis DSM 5522</name>
    <dbReference type="NCBI Taxonomy" id="1120918"/>
    <lineage>
        <taxon>Bacteria</taxon>
        <taxon>Bacillati</taxon>
        <taxon>Bacillota</taxon>
        <taxon>Clostridia</taxon>
        <taxon>Lachnospirales</taxon>
        <taxon>Lachnospiraceae</taxon>
        <taxon>Acetitomaculum</taxon>
    </lineage>
</organism>
<keyword evidence="3" id="KW-0489">Methyltransferase</keyword>
<dbReference type="GO" id="GO:0008168">
    <property type="term" value="F:methyltransferase activity"/>
    <property type="evidence" value="ECO:0007669"/>
    <property type="project" value="UniProtKB-KW"/>
</dbReference>
<dbReference type="Proteomes" id="UP000198838">
    <property type="component" value="Unassembled WGS sequence"/>
</dbReference>
<sequence>MLKLISLLIMFIILGLTDIKTKKINIIWLAFFGILGISEKIYLGENIAEALLAGVLTWIILYIISIITREKIGKGDALLFGITGIYLNIFDNISLLFYSFLLVGVFSLIMLVLKKADRKTEIPFLPFVGISYLLMQLNIV</sequence>
<evidence type="ECO:0000313" key="4">
    <source>
        <dbReference type="Proteomes" id="UP000198838"/>
    </source>
</evidence>
<dbReference type="GO" id="GO:0032259">
    <property type="term" value="P:methylation"/>
    <property type="evidence" value="ECO:0007669"/>
    <property type="project" value="UniProtKB-KW"/>
</dbReference>
<keyword evidence="3" id="KW-0808">Transferase</keyword>
<dbReference type="Pfam" id="PF01478">
    <property type="entry name" value="Peptidase_A24"/>
    <property type="match status" value="1"/>
</dbReference>
<dbReference type="InterPro" id="IPR000045">
    <property type="entry name" value="Prepilin_IV_endopep_pep"/>
</dbReference>
<dbReference type="AlphaFoldDB" id="A0A1I0YAT2"/>
<dbReference type="Gene3D" id="1.20.120.1220">
    <property type="match status" value="1"/>
</dbReference>
<dbReference type="GO" id="GO:0004190">
    <property type="term" value="F:aspartic-type endopeptidase activity"/>
    <property type="evidence" value="ECO:0007669"/>
    <property type="project" value="InterPro"/>
</dbReference>
<evidence type="ECO:0000259" key="2">
    <source>
        <dbReference type="Pfam" id="PF01478"/>
    </source>
</evidence>
<keyword evidence="1" id="KW-0812">Transmembrane</keyword>
<feature type="transmembrane region" description="Helical" evidence="1">
    <location>
        <begin position="95"/>
        <end position="113"/>
    </location>
</feature>
<dbReference type="GO" id="GO:0016020">
    <property type="term" value="C:membrane"/>
    <property type="evidence" value="ECO:0007669"/>
    <property type="project" value="InterPro"/>
</dbReference>
<gene>
    <name evidence="3" type="ORF">SAMN05216249_10942</name>
</gene>
<reference evidence="3 4" key="1">
    <citation type="submission" date="2016-10" db="EMBL/GenBank/DDBJ databases">
        <authorList>
            <person name="de Groot N.N."/>
        </authorList>
    </citation>
    <scope>NUCLEOTIDE SEQUENCE [LARGE SCALE GENOMIC DNA]</scope>
    <source>
        <strain evidence="3 4">DSM 5522</strain>
    </source>
</reference>
<keyword evidence="4" id="KW-1185">Reference proteome</keyword>
<dbReference type="RefSeq" id="WP_143088284.1">
    <property type="nucleotide sequence ID" value="NZ_FOJY01000009.1"/>
</dbReference>
<dbReference type="EMBL" id="FOJY01000009">
    <property type="protein sequence ID" value="SFB09866.1"/>
    <property type="molecule type" value="Genomic_DNA"/>
</dbReference>
<feature type="transmembrane region" description="Helical" evidence="1">
    <location>
        <begin position="25"/>
        <end position="43"/>
    </location>
</feature>
<keyword evidence="1" id="KW-0472">Membrane</keyword>
<accession>A0A1I0YAT2</accession>
<keyword evidence="1" id="KW-1133">Transmembrane helix</keyword>
<evidence type="ECO:0000313" key="3">
    <source>
        <dbReference type="EMBL" id="SFB09866.1"/>
    </source>
</evidence>
<dbReference type="OrthoDB" id="2057245at2"/>
<dbReference type="STRING" id="1120918.SAMN05216249_10942"/>
<feature type="transmembrane region" description="Helical" evidence="1">
    <location>
        <begin position="50"/>
        <end position="68"/>
    </location>
</feature>
<proteinExistence type="predicted"/>
<name>A0A1I0YAT2_9FIRM</name>